<feature type="domain" description="FlgD/Vpr Ig-like" evidence="1">
    <location>
        <begin position="7"/>
        <end position="59"/>
    </location>
</feature>
<reference evidence="2 3" key="1">
    <citation type="submission" date="2019-03" db="EMBL/GenBank/DDBJ databases">
        <title>Metabolic potential of uncultured bacteria and archaea associated with petroleum seepage in deep-sea sediments.</title>
        <authorList>
            <person name="Dong X."/>
            <person name="Hubert C."/>
        </authorList>
    </citation>
    <scope>NUCLEOTIDE SEQUENCE [LARGE SCALE GENOMIC DNA]</scope>
    <source>
        <strain evidence="2">E44_bin18</strain>
    </source>
</reference>
<dbReference type="Gene3D" id="2.60.40.4070">
    <property type="match status" value="1"/>
</dbReference>
<comment type="caution">
    <text evidence="2">The sequence shown here is derived from an EMBL/GenBank/DDBJ whole genome shotgun (WGS) entry which is preliminary data.</text>
</comment>
<dbReference type="Proteomes" id="UP000315525">
    <property type="component" value="Unassembled WGS sequence"/>
</dbReference>
<gene>
    <name evidence="2" type="ORF">E3J62_02810</name>
</gene>
<evidence type="ECO:0000313" key="3">
    <source>
        <dbReference type="Proteomes" id="UP000315525"/>
    </source>
</evidence>
<evidence type="ECO:0000313" key="2">
    <source>
        <dbReference type="EMBL" id="TET46911.1"/>
    </source>
</evidence>
<protein>
    <recommendedName>
        <fullName evidence="1">FlgD/Vpr Ig-like domain-containing protein</fullName>
    </recommendedName>
</protein>
<dbReference type="InterPro" id="IPR025965">
    <property type="entry name" value="FlgD/Vpr_Ig-like"/>
</dbReference>
<name>A0A523UX60_UNCT6</name>
<dbReference type="Pfam" id="PF13860">
    <property type="entry name" value="FlgD_ig"/>
    <property type="match status" value="1"/>
</dbReference>
<accession>A0A523UX60</accession>
<dbReference type="EMBL" id="SOJN01000038">
    <property type="protein sequence ID" value="TET46911.1"/>
    <property type="molecule type" value="Genomic_DNA"/>
</dbReference>
<sequence>MHTRRQENHVTLSVCDASGRCVINLADEQFQRGTHRLVWDGTDSHGTPVASGVYLIELKSGVLRLAQKLSHVKKDVFLGVRELYNQDSRKKG</sequence>
<evidence type="ECO:0000259" key="1">
    <source>
        <dbReference type="Pfam" id="PF13860"/>
    </source>
</evidence>
<dbReference type="AlphaFoldDB" id="A0A523UX60"/>
<organism evidence="2 3">
    <name type="scientific">candidate division TA06 bacterium</name>
    <dbReference type="NCBI Taxonomy" id="2250710"/>
    <lineage>
        <taxon>Bacteria</taxon>
        <taxon>Bacteria division TA06</taxon>
    </lineage>
</organism>
<proteinExistence type="predicted"/>